<dbReference type="OrthoDB" id="9801642at2"/>
<dbReference type="GO" id="GO:0005543">
    <property type="term" value="F:phospholipid binding"/>
    <property type="evidence" value="ECO:0007669"/>
    <property type="project" value="TreeGrafter"/>
</dbReference>
<evidence type="ECO:0000313" key="12">
    <source>
        <dbReference type="EMBL" id="CEK12151.1"/>
    </source>
</evidence>
<dbReference type="STRING" id="449.LHA_3167"/>
<keyword evidence="6 11" id="KW-0441">Lipid A biosynthesis</keyword>
<dbReference type="GO" id="GO:0016020">
    <property type="term" value="C:membrane"/>
    <property type="evidence" value="ECO:0007669"/>
    <property type="project" value="GOC"/>
</dbReference>
<keyword evidence="5 11" id="KW-0444">Lipid biosynthesis</keyword>
<dbReference type="AlphaFoldDB" id="A0A0A8UXC6"/>
<keyword evidence="13" id="KW-1185">Reference proteome</keyword>
<dbReference type="RefSeq" id="WP_082060374.1">
    <property type="nucleotide sequence ID" value="NZ_LN681225.1"/>
</dbReference>
<keyword evidence="7 11" id="KW-0328">Glycosyltransferase</keyword>
<dbReference type="PATRIC" id="fig|449.7.peg.1695"/>
<dbReference type="Pfam" id="PF02684">
    <property type="entry name" value="LpxB"/>
    <property type="match status" value="1"/>
</dbReference>
<keyword evidence="8 11" id="KW-0808">Transferase</keyword>
<sequence length="386" mass="43459">MDKIKTPTRIAIVAGEASGDLLGAGVMRELKNLLPHVEWTGIGGPAMIQEGFKSLINIQQLSVMGISDTFLRYPKLFNIRKTLYKQWQKNPPDIFIGVDYPYFNLSLELRLKKLGIKTVHLVSPKIWAWRQKRVFYIKKAVDLILTLFPFEEALYQKFNVPVRYIGHPLADQINLEINTKAVRGQLGILPQDKLISVLPGSRASELKYMGPLFLDVMHELSLQMPELQFIAPMANTNLKAIFLQQLHQKGYKFKLKILDGQSHKALSASDAALIKSGTATLEAMLLKCPMVVAYKWSALNHAIIAPQLKIPFISLPNILANQKLVPEFVQSEALAKPIAQKMLQLLNSKDTVVLRNQLTTIHQSLRQNANKKAALAIFNLLNRVNV</sequence>
<name>A0A0A8UXC6_LEGHA</name>
<accession>A0A0A8UXC6</accession>
<evidence type="ECO:0000256" key="2">
    <source>
        <dbReference type="ARBA" id="ARBA00007868"/>
    </source>
</evidence>
<dbReference type="NCBIfam" id="TIGR00215">
    <property type="entry name" value="lpxB"/>
    <property type="match status" value="1"/>
</dbReference>
<evidence type="ECO:0000256" key="9">
    <source>
        <dbReference type="ARBA" id="ARBA00023098"/>
    </source>
</evidence>
<evidence type="ECO:0000256" key="3">
    <source>
        <dbReference type="ARBA" id="ARBA00012687"/>
    </source>
</evidence>
<protein>
    <recommendedName>
        <fullName evidence="4 11">Lipid-A-disaccharide synthase</fullName>
        <ecNumber evidence="3 11">2.4.1.182</ecNumber>
    </recommendedName>
</protein>
<comment type="pathway">
    <text evidence="11">Bacterial outer membrane biogenesis; LPS lipid A biosynthesis.</text>
</comment>
<dbReference type="PANTHER" id="PTHR30372:SF4">
    <property type="entry name" value="LIPID-A-DISACCHARIDE SYNTHASE, MITOCHONDRIAL-RELATED"/>
    <property type="match status" value="1"/>
</dbReference>
<evidence type="ECO:0000256" key="4">
    <source>
        <dbReference type="ARBA" id="ARBA00020902"/>
    </source>
</evidence>
<organism evidence="12 13">
    <name type="scientific">Legionella hackeliae</name>
    <dbReference type="NCBI Taxonomy" id="449"/>
    <lineage>
        <taxon>Bacteria</taxon>
        <taxon>Pseudomonadati</taxon>
        <taxon>Pseudomonadota</taxon>
        <taxon>Gammaproteobacteria</taxon>
        <taxon>Legionellales</taxon>
        <taxon>Legionellaceae</taxon>
        <taxon>Legionella</taxon>
    </lineage>
</organism>
<evidence type="ECO:0000256" key="7">
    <source>
        <dbReference type="ARBA" id="ARBA00022676"/>
    </source>
</evidence>
<evidence type="ECO:0000313" key="13">
    <source>
        <dbReference type="Proteomes" id="UP000032803"/>
    </source>
</evidence>
<dbReference type="GO" id="GO:0009245">
    <property type="term" value="P:lipid A biosynthetic process"/>
    <property type="evidence" value="ECO:0007669"/>
    <property type="project" value="UniProtKB-UniRule"/>
</dbReference>
<dbReference type="KEGG" id="lha:LHA_3167"/>
<dbReference type="HOGENOM" id="CLU_036577_3_0_6"/>
<dbReference type="HAMAP" id="MF_00392">
    <property type="entry name" value="LpxB"/>
    <property type="match status" value="1"/>
</dbReference>
<comment type="similarity">
    <text evidence="2 11">Belongs to the LpxB family.</text>
</comment>
<proteinExistence type="inferred from homology"/>
<evidence type="ECO:0000256" key="1">
    <source>
        <dbReference type="ARBA" id="ARBA00002056"/>
    </source>
</evidence>
<evidence type="ECO:0000256" key="11">
    <source>
        <dbReference type="HAMAP-Rule" id="MF_00392"/>
    </source>
</evidence>
<dbReference type="GO" id="GO:0008915">
    <property type="term" value="F:lipid-A-disaccharide synthase activity"/>
    <property type="evidence" value="ECO:0007669"/>
    <property type="project" value="UniProtKB-UniRule"/>
</dbReference>
<dbReference type="EC" id="2.4.1.182" evidence="3 11"/>
<evidence type="ECO:0000256" key="5">
    <source>
        <dbReference type="ARBA" id="ARBA00022516"/>
    </source>
</evidence>
<dbReference type="UniPathway" id="UPA00973"/>
<dbReference type="InterPro" id="IPR003835">
    <property type="entry name" value="Glyco_trans_19"/>
</dbReference>
<evidence type="ECO:0000256" key="8">
    <source>
        <dbReference type="ARBA" id="ARBA00022679"/>
    </source>
</evidence>
<evidence type="ECO:0000256" key="10">
    <source>
        <dbReference type="ARBA" id="ARBA00048975"/>
    </source>
</evidence>
<gene>
    <name evidence="11 12" type="primary">lpxB</name>
    <name evidence="12" type="ORF">LHA_3167</name>
</gene>
<reference evidence="13" key="1">
    <citation type="submission" date="2014-09" db="EMBL/GenBank/DDBJ databases">
        <authorList>
            <person name="Gomez-Valero L."/>
        </authorList>
    </citation>
    <scope>NUCLEOTIDE SEQUENCE [LARGE SCALE GENOMIC DNA]</scope>
    <source>
        <strain evidence="13">ATCC35250</strain>
    </source>
</reference>
<dbReference type="SUPFAM" id="SSF53756">
    <property type="entry name" value="UDP-Glycosyltransferase/glycogen phosphorylase"/>
    <property type="match status" value="1"/>
</dbReference>
<dbReference type="Proteomes" id="UP000032803">
    <property type="component" value="Chromosome I"/>
</dbReference>
<keyword evidence="9 11" id="KW-0443">Lipid metabolism</keyword>
<dbReference type="PANTHER" id="PTHR30372">
    <property type="entry name" value="LIPID-A-DISACCHARIDE SYNTHASE"/>
    <property type="match status" value="1"/>
</dbReference>
<comment type="catalytic activity">
    <reaction evidence="10 11">
        <text>a lipid X + a UDP-2-N,3-O-bis[(3R)-3-hydroxyacyl]-alpha-D-glucosamine = a lipid A disaccharide + UDP + H(+)</text>
        <dbReference type="Rhea" id="RHEA:67828"/>
        <dbReference type="ChEBI" id="CHEBI:15378"/>
        <dbReference type="ChEBI" id="CHEBI:58223"/>
        <dbReference type="ChEBI" id="CHEBI:137748"/>
        <dbReference type="ChEBI" id="CHEBI:176338"/>
        <dbReference type="ChEBI" id="CHEBI:176343"/>
        <dbReference type="EC" id="2.4.1.182"/>
    </reaction>
</comment>
<dbReference type="EMBL" id="LN681225">
    <property type="protein sequence ID" value="CEK12151.1"/>
    <property type="molecule type" value="Genomic_DNA"/>
</dbReference>
<comment type="function">
    <text evidence="1 11">Condensation of UDP-2,3-diacylglucosamine and 2,3-diacylglucosamine-1-phosphate to form lipid A disaccharide, a precursor of lipid A, a phosphorylated glycolipid that anchors the lipopolysaccharide to the outer membrane of the cell.</text>
</comment>
<evidence type="ECO:0000256" key="6">
    <source>
        <dbReference type="ARBA" id="ARBA00022556"/>
    </source>
</evidence>